<protein>
    <submittedName>
        <fullName evidence="1">Uncharacterized protein</fullName>
    </submittedName>
</protein>
<accession>U7E2M1</accession>
<dbReference type="EMBL" id="CM009300">
    <property type="protein sequence ID" value="PNT11170.1"/>
    <property type="molecule type" value="Genomic_DNA"/>
</dbReference>
<dbReference type="AlphaFoldDB" id="U7E2M1"/>
<reference evidence="1 2" key="1">
    <citation type="journal article" date="2006" name="Science">
        <title>The genome of black cottonwood, Populus trichocarpa (Torr. &amp; Gray).</title>
        <authorList>
            <person name="Tuskan G.A."/>
            <person name="Difazio S."/>
            <person name="Jansson S."/>
            <person name="Bohlmann J."/>
            <person name="Grigoriev I."/>
            <person name="Hellsten U."/>
            <person name="Putnam N."/>
            <person name="Ralph S."/>
            <person name="Rombauts S."/>
            <person name="Salamov A."/>
            <person name="Schein J."/>
            <person name="Sterck L."/>
            <person name="Aerts A."/>
            <person name="Bhalerao R.R."/>
            <person name="Bhalerao R.P."/>
            <person name="Blaudez D."/>
            <person name="Boerjan W."/>
            <person name="Brun A."/>
            <person name="Brunner A."/>
            <person name="Busov V."/>
            <person name="Campbell M."/>
            <person name="Carlson J."/>
            <person name="Chalot M."/>
            <person name="Chapman J."/>
            <person name="Chen G.L."/>
            <person name="Cooper D."/>
            <person name="Coutinho P.M."/>
            <person name="Couturier J."/>
            <person name="Covert S."/>
            <person name="Cronk Q."/>
            <person name="Cunningham R."/>
            <person name="Davis J."/>
            <person name="Degroeve S."/>
            <person name="Dejardin A."/>
            <person name="Depamphilis C."/>
            <person name="Detter J."/>
            <person name="Dirks B."/>
            <person name="Dubchak I."/>
            <person name="Duplessis S."/>
            <person name="Ehlting J."/>
            <person name="Ellis B."/>
            <person name="Gendler K."/>
            <person name="Goodstein D."/>
            <person name="Gribskov M."/>
            <person name="Grimwood J."/>
            <person name="Groover A."/>
            <person name="Gunter L."/>
            <person name="Hamberger B."/>
            <person name="Heinze B."/>
            <person name="Helariutta Y."/>
            <person name="Henrissat B."/>
            <person name="Holligan D."/>
            <person name="Holt R."/>
            <person name="Huang W."/>
            <person name="Islam-Faridi N."/>
            <person name="Jones S."/>
            <person name="Jones-Rhoades M."/>
            <person name="Jorgensen R."/>
            <person name="Joshi C."/>
            <person name="Kangasjarvi J."/>
            <person name="Karlsson J."/>
            <person name="Kelleher C."/>
            <person name="Kirkpatrick R."/>
            <person name="Kirst M."/>
            <person name="Kohler A."/>
            <person name="Kalluri U."/>
            <person name="Larimer F."/>
            <person name="Leebens-Mack J."/>
            <person name="Leple J.C."/>
            <person name="Locascio P."/>
            <person name="Lou Y."/>
            <person name="Lucas S."/>
            <person name="Martin F."/>
            <person name="Montanini B."/>
            <person name="Napoli C."/>
            <person name="Nelson D.R."/>
            <person name="Nelson C."/>
            <person name="Nieminen K."/>
            <person name="Nilsson O."/>
            <person name="Pereda V."/>
            <person name="Peter G."/>
            <person name="Philippe R."/>
            <person name="Pilate G."/>
            <person name="Poliakov A."/>
            <person name="Razumovskaya J."/>
            <person name="Richardson P."/>
            <person name="Rinaldi C."/>
            <person name="Ritland K."/>
            <person name="Rouze P."/>
            <person name="Ryaboy D."/>
            <person name="Schmutz J."/>
            <person name="Schrader J."/>
            <person name="Segerman B."/>
            <person name="Shin H."/>
            <person name="Siddiqui A."/>
            <person name="Sterky F."/>
            <person name="Terry A."/>
            <person name="Tsai C.J."/>
            <person name="Uberbacher E."/>
            <person name="Unneberg P."/>
            <person name="Vahala J."/>
            <person name="Wall K."/>
            <person name="Wessler S."/>
            <person name="Yang G."/>
            <person name="Yin T."/>
            <person name="Douglas C."/>
            <person name="Marra M."/>
            <person name="Sandberg G."/>
            <person name="Van de Peer Y."/>
            <person name="Rokhsar D."/>
        </authorList>
    </citation>
    <scope>NUCLEOTIDE SEQUENCE [LARGE SCALE GENOMIC DNA]</scope>
    <source>
        <strain evidence="2">cv. Nisqually</strain>
    </source>
</reference>
<gene>
    <name evidence="1" type="ORF">POPTR_011G001700</name>
</gene>
<dbReference type="Proteomes" id="UP000006729">
    <property type="component" value="Chromosome 11"/>
</dbReference>
<keyword evidence="2" id="KW-1185">Reference proteome</keyword>
<dbReference type="HOGENOM" id="CLU_1716362_0_0_1"/>
<name>U7E2M1_POPTR</name>
<organism evidence="1 2">
    <name type="scientific">Populus trichocarpa</name>
    <name type="common">Western balsam poplar</name>
    <name type="synonym">Populus balsamifera subsp. trichocarpa</name>
    <dbReference type="NCBI Taxonomy" id="3694"/>
    <lineage>
        <taxon>Eukaryota</taxon>
        <taxon>Viridiplantae</taxon>
        <taxon>Streptophyta</taxon>
        <taxon>Embryophyta</taxon>
        <taxon>Tracheophyta</taxon>
        <taxon>Spermatophyta</taxon>
        <taxon>Magnoliopsida</taxon>
        <taxon>eudicotyledons</taxon>
        <taxon>Gunneridae</taxon>
        <taxon>Pentapetalae</taxon>
        <taxon>rosids</taxon>
        <taxon>fabids</taxon>
        <taxon>Malpighiales</taxon>
        <taxon>Salicaceae</taxon>
        <taxon>Saliceae</taxon>
        <taxon>Populus</taxon>
    </lineage>
</organism>
<dbReference type="InParanoid" id="U7E2M1"/>
<sequence length="153" mass="17369">METIIPTKSPNNGPLTKIFFSFSSSSYNFWKAVPDMYGNTGQDFISAGNREQEVILEIRVKVQEKAFRKITAFSNILSSTYIKHGRQQCYEKGNGFHSASHLRREEENTDILVPFAGLVTVENNSLMIERLHTLNETISGQELSMPTMDCNKK</sequence>
<proteinExistence type="predicted"/>
<evidence type="ECO:0000313" key="1">
    <source>
        <dbReference type="EMBL" id="PNT11170.1"/>
    </source>
</evidence>
<evidence type="ECO:0000313" key="2">
    <source>
        <dbReference type="Proteomes" id="UP000006729"/>
    </source>
</evidence>